<sequence length="285" mass="30968">MAKTTETRGADNGMGPLDSGLGLLFLAAFPLILLLFQGHASSAFAAVLQLAMLLSALRLIHRGQQIQNAYDAATTARAPRFPRKIAGALVIGLMVLILAGHHFANLLVPLVFGIVATGLSLAAFGFDPLTPKGCICGTGNACEEDTTGPDPLALEALERINAKLDEMVYEVANLGDTELTRQVEALKNGIMGLIRTLGEDPGGIRRLRRPVVRFVELFRRENDQLVAAWDTVDRVRARRRYVARVTALGDTFEDRARKAGARTGRDAFELEADLLWNRMAHNRAA</sequence>
<keyword evidence="1" id="KW-1133">Transmembrane helix</keyword>
<dbReference type="Proteomes" id="UP000198994">
    <property type="component" value="Unassembled WGS sequence"/>
</dbReference>
<dbReference type="EMBL" id="FNAV01000006">
    <property type="protein sequence ID" value="SDE69060.1"/>
    <property type="molecule type" value="Genomic_DNA"/>
</dbReference>
<keyword evidence="1" id="KW-0812">Transmembrane</keyword>
<proteinExistence type="predicted"/>
<keyword evidence="1" id="KW-0472">Membrane</keyword>
<feature type="transmembrane region" description="Helical" evidence="1">
    <location>
        <begin position="43"/>
        <end position="60"/>
    </location>
</feature>
<protein>
    <recommendedName>
        <fullName evidence="4">5-bromo-4-chloroindolyl phosphate hydrolysis protein</fullName>
    </recommendedName>
</protein>
<evidence type="ECO:0000256" key="1">
    <source>
        <dbReference type="SAM" id="Phobius"/>
    </source>
</evidence>
<gene>
    <name evidence="2" type="ORF">SAMN04488105_106169</name>
</gene>
<evidence type="ECO:0000313" key="3">
    <source>
        <dbReference type="Proteomes" id="UP000198994"/>
    </source>
</evidence>
<reference evidence="3" key="1">
    <citation type="submission" date="2016-10" db="EMBL/GenBank/DDBJ databases">
        <authorList>
            <person name="Varghese N."/>
            <person name="Submissions S."/>
        </authorList>
    </citation>
    <scope>NUCLEOTIDE SEQUENCE [LARGE SCALE GENOMIC DNA]</scope>
    <source>
        <strain evidence="3">DSM 10146</strain>
    </source>
</reference>
<dbReference type="AlphaFoldDB" id="A0A1G7EZ99"/>
<evidence type="ECO:0008006" key="4">
    <source>
        <dbReference type="Google" id="ProtNLM"/>
    </source>
</evidence>
<dbReference type="RefSeq" id="WP_089958800.1">
    <property type="nucleotide sequence ID" value="NZ_FNAV01000006.1"/>
</dbReference>
<evidence type="ECO:0000313" key="2">
    <source>
        <dbReference type="EMBL" id="SDE69060.1"/>
    </source>
</evidence>
<dbReference type="STRING" id="282683.SAMN04488105_106169"/>
<feature type="transmembrane region" description="Helical" evidence="1">
    <location>
        <begin position="81"/>
        <end position="100"/>
    </location>
</feature>
<keyword evidence="3" id="KW-1185">Reference proteome</keyword>
<feature type="transmembrane region" description="Helical" evidence="1">
    <location>
        <begin position="106"/>
        <end position="126"/>
    </location>
</feature>
<feature type="transmembrane region" description="Helical" evidence="1">
    <location>
        <begin position="20"/>
        <end position="37"/>
    </location>
</feature>
<accession>A0A1G7EZ99</accession>
<organism evidence="2 3">
    <name type="scientific">Salipiger thiooxidans</name>
    <dbReference type="NCBI Taxonomy" id="282683"/>
    <lineage>
        <taxon>Bacteria</taxon>
        <taxon>Pseudomonadati</taxon>
        <taxon>Pseudomonadota</taxon>
        <taxon>Alphaproteobacteria</taxon>
        <taxon>Rhodobacterales</taxon>
        <taxon>Roseobacteraceae</taxon>
        <taxon>Salipiger</taxon>
    </lineage>
</organism>
<dbReference type="OrthoDB" id="7877480at2"/>
<name>A0A1G7EZ99_9RHOB</name>